<evidence type="ECO:0000256" key="1">
    <source>
        <dbReference type="SAM" id="MobiDB-lite"/>
    </source>
</evidence>
<feature type="region of interest" description="Disordered" evidence="1">
    <location>
        <begin position="114"/>
        <end position="151"/>
    </location>
</feature>
<feature type="transmembrane region" description="Helical" evidence="2">
    <location>
        <begin position="6"/>
        <end position="30"/>
    </location>
</feature>
<gene>
    <name evidence="3" type="ORF">AFUS01_LOCUS21300</name>
</gene>
<sequence length="151" mass="17632">MVLSTFRMYSLIAGISATILVGIIIGIKIIRRRREARRQRRLRKPRNSLQKYPSFVANRITGVITILPPDEYRDKYGSTLMGQQYIIAVTPPIDFYMSNLSYYDRLYPGRAVRQTETTKDSGRDENNNVLFYNEDDENNNDFSKPKNNRTK</sequence>
<dbReference type="Proteomes" id="UP000708208">
    <property type="component" value="Unassembled WGS sequence"/>
</dbReference>
<name>A0A8J2NZQ7_9HEXA</name>
<protein>
    <submittedName>
        <fullName evidence="3">Uncharacterized protein</fullName>
    </submittedName>
</protein>
<keyword evidence="4" id="KW-1185">Reference proteome</keyword>
<accession>A0A8J2NZQ7</accession>
<keyword evidence="2" id="KW-0812">Transmembrane</keyword>
<dbReference type="EMBL" id="CAJVCH010237851">
    <property type="protein sequence ID" value="CAG7732813.1"/>
    <property type="molecule type" value="Genomic_DNA"/>
</dbReference>
<keyword evidence="2" id="KW-0472">Membrane</keyword>
<keyword evidence="2" id="KW-1133">Transmembrane helix</keyword>
<evidence type="ECO:0000256" key="2">
    <source>
        <dbReference type="SAM" id="Phobius"/>
    </source>
</evidence>
<proteinExistence type="predicted"/>
<dbReference type="AlphaFoldDB" id="A0A8J2NZQ7"/>
<comment type="caution">
    <text evidence="3">The sequence shown here is derived from an EMBL/GenBank/DDBJ whole genome shotgun (WGS) entry which is preliminary data.</text>
</comment>
<reference evidence="3" key="1">
    <citation type="submission" date="2021-06" db="EMBL/GenBank/DDBJ databases">
        <authorList>
            <person name="Hodson N. C."/>
            <person name="Mongue J. A."/>
            <person name="Jaron S. K."/>
        </authorList>
    </citation>
    <scope>NUCLEOTIDE SEQUENCE</scope>
</reference>
<feature type="compositionally biased region" description="Basic and acidic residues" evidence="1">
    <location>
        <begin position="116"/>
        <end position="126"/>
    </location>
</feature>
<evidence type="ECO:0000313" key="4">
    <source>
        <dbReference type="Proteomes" id="UP000708208"/>
    </source>
</evidence>
<organism evidence="3 4">
    <name type="scientific">Allacma fusca</name>
    <dbReference type="NCBI Taxonomy" id="39272"/>
    <lineage>
        <taxon>Eukaryota</taxon>
        <taxon>Metazoa</taxon>
        <taxon>Ecdysozoa</taxon>
        <taxon>Arthropoda</taxon>
        <taxon>Hexapoda</taxon>
        <taxon>Collembola</taxon>
        <taxon>Symphypleona</taxon>
        <taxon>Sminthuridae</taxon>
        <taxon>Allacma</taxon>
    </lineage>
</organism>
<evidence type="ECO:0000313" key="3">
    <source>
        <dbReference type="EMBL" id="CAG7732813.1"/>
    </source>
</evidence>